<feature type="compositionally biased region" description="Basic and acidic residues" evidence="1">
    <location>
        <begin position="897"/>
        <end position="913"/>
    </location>
</feature>
<comment type="caution">
    <text evidence="3">The sequence shown here is derived from an EMBL/GenBank/DDBJ whole genome shotgun (WGS) entry which is preliminary data.</text>
</comment>
<dbReference type="EMBL" id="QGMF01000883">
    <property type="protein sequence ID" value="TVY13685.1"/>
    <property type="molecule type" value="Genomic_DNA"/>
</dbReference>
<organism evidence="3 4">
    <name type="scientific">Lachnellula arida</name>
    <dbReference type="NCBI Taxonomy" id="1316785"/>
    <lineage>
        <taxon>Eukaryota</taxon>
        <taxon>Fungi</taxon>
        <taxon>Dikarya</taxon>
        <taxon>Ascomycota</taxon>
        <taxon>Pezizomycotina</taxon>
        <taxon>Leotiomycetes</taxon>
        <taxon>Helotiales</taxon>
        <taxon>Lachnaceae</taxon>
        <taxon>Lachnellula</taxon>
    </lineage>
</organism>
<dbReference type="Gene3D" id="1.20.58.2130">
    <property type="match status" value="1"/>
</dbReference>
<dbReference type="OrthoDB" id="5395343at2759"/>
<feature type="compositionally biased region" description="Polar residues" evidence="1">
    <location>
        <begin position="13"/>
        <end position="42"/>
    </location>
</feature>
<evidence type="ECO:0000313" key="3">
    <source>
        <dbReference type="EMBL" id="TVY13685.1"/>
    </source>
</evidence>
<name>A0A8T9B1U7_9HELO</name>
<dbReference type="AlphaFoldDB" id="A0A8T9B1U7"/>
<feature type="region of interest" description="Disordered" evidence="1">
    <location>
        <begin position="550"/>
        <end position="606"/>
    </location>
</feature>
<dbReference type="PANTHER" id="PTHR28067">
    <property type="entry name" value="DNA REPLICATION REGULATOR SLD3"/>
    <property type="match status" value="1"/>
</dbReference>
<feature type="region of interest" description="Disordered" evidence="1">
    <location>
        <begin position="780"/>
        <end position="813"/>
    </location>
</feature>
<evidence type="ECO:0000259" key="2">
    <source>
        <dbReference type="Pfam" id="PF08639"/>
    </source>
</evidence>
<feature type="region of interest" description="Disordered" evidence="1">
    <location>
        <begin position="854"/>
        <end position="927"/>
    </location>
</feature>
<sequence>MSSRDDLPGSDASAKTLTRSGSGIVTPVSDNYPNLSHGTSPGSKKRKRDGNSMEDLLKDRFVVKPYPSAVFVKPRTLQPLILLPRAHLPLASLDLTSSTNALPQSRLFEAHVKILELEQRMGSQPMVLIARLDDGRTLYAVEREDRGLYVLCRLGSWVDIHQLKEAAVVSNQELPKGLERRDSLQQNTPAPFVTQESSKYSKKKRLAIEAIQSMVKRPSTGLLTESQLVTAEAEAEPILDSQPVESTVEQPPVDDPLTRSAGEIFDSVRTQYLEALYISKASLAYFAKGPLSRARAAFHLDYDSTLDMNDHVAFLESLVMSTTLIDKKYRDGVPECVSLIDIQDHSVDDAIEAASKPKKRKSNKKMKPGKNGLYPTEDTLIRRWWSSYDDEMESGAPGTSKDEMTKSRIAQLRIRETQLQIIVILEVLALQPLATGSDNVDGGLPSALPKGNIVEGKEKSTKAKKPDYFAMLIDVHIDRLCIWQSIQLESMKAPSGESQNNAGELGTSTGSLTNGDSILRDFCVEVIAPFFSARLPDRCAVINRKLGGPVAFSPPKPRLSKSSSFSGPSRPGAATKRPVPVKPRRSLQRVLTDDRERRSVSRGPERAISLMRSATMPTMPGLKRETSEAPSLSGIPFAESQTLTTNRGGVLNSKRFSRREVDLGSLAPDLNAKAKKKASIEAELKQAISALKRPNRELAGKDLVETAEKRSTSASHSRKSKKPIRNPLFQGVQISATPKANRSTNIFAKSQPQEFSGYDEVPELYIAPSSSMSVVPQSVSRPSRASLQPRNPLFSSIQATPTRRPLSASSKQREGFLGINSTDQASFPPSSPLHIRRSSAQLFTVHDSAVKRPADFPTAQGIQETPVKKRLEDKLQHSHPGPSPGGNKENVGVKIGVGDDRFKSSGGRQEESIYKALGWDDDVDDLA</sequence>
<dbReference type="GO" id="GO:0006270">
    <property type="term" value="P:DNA replication initiation"/>
    <property type="evidence" value="ECO:0007669"/>
    <property type="project" value="InterPro"/>
</dbReference>
<accession>A0A8T9B1U7</accession>
<feature type="compositionally biased region" description="Low complexity" evidence="1">
    <location>
        <begin position="560"/>
        <end position="572"/>
    </location>
</feature>
<feature type="compositionally biased region" description="Basic and acidic residues" evidence="1">
    <location>
        <begin position="866"/>
        <end position="876"/>
    </location>
</feature>
<evidence type="ECO:0000256" key="1">
    <source>
        <dbReference type="SAM" id="MobiDB-lite"/>
    </source>
</evidence>
<keyword evidence="4" id="KW-1185">Reference proteome</keyword>
<proteinExistence type="predicted"/>
<dbReference type="GO" id="GO:0031261">
    <property type="term" value="C:DNA replication preinitiation complex"/>
    <property type="evidence" value="ECO:0007669"/>
    <property type="project" value="TreeGrafter"/>
</dbReference>
<dbReference type="Pfam" id="PF08639">
    <property type="entry name" value="Sld3_STD"/>
    <property type="match status" value="1"/>
</dbReference>
<feature type="region of interest" description="Disordered" evidence="1">
    <location>
        <begin position="1"/>
        <end position="51"/>
    </location>
</feature>
<reference evidence="3 4" key="1">
    <citation type="submission" date="2018-05" db="EMBL/GenBank/DDBJ databases">
        <title>Whole genome sequencing for identification of molecular markers to develop diagnostic detection tools for the regulated plant pathogen Lachnellula willkommii.</title>
        <authorList>
            <person name="Giroux E."/>
            <person name="Bilodeau G."/>
        </authorList>
    </citation>
    <scope>NUCLEOTIDE SEQUENCE [LARGE SCALE GENOMIC DNA]</scope>
    <source>
        <strain evidence="3 4">CBS 203.66</strain>
    </source>
</reference>
<dbReference type="InterPro" id="IPR013948">
    <property type="entry name" value="DNA_replication_reg_Sld3_C"/>
</dbReference>
<dbReference type="PANTHER" id="PTHR28067:SF1">
    <property type="entry name" value="DNA REPLICATION REGULATOR SLD3"/>
    <property type="match status" value="1"/>
</dbReference>
<gene>
    <name evidence="3" type="ORF">LARI1_G008839</name>
</gene>
<feature type="compositionally biased region" description="Basic and acidic residues" evidence="1">
    <location>
        <begin position="591"/>
        <end position="605"/>
    </location>
</feature>
<dbReference type="InterPro" id="IPR042511">
    <property type="entry name" value="Sld3"/>
</dbReference>
<feature type="region of interest" description="Disordered" evidence="1">
    <location>
        <begin position="706"/>
        <end position="730"/>
    </location>
</feature>
<feature type="domain" description="DNA replication regulator Sld3 C-terminal" evidence="2">
    <location>
        <begin position="263"/>
        <end position="803"/>
    </location>
</feature>
<dbReference type="Proteomes" id="UP000469559">
    <property type="component" value="Unassembled WGS sequence"/>
</dbReference>
<evidence type="ECO:0000313" key="4">
    <source>
        <dbReference type="Proteomes" id="UP000469559"/>
    </source>
</evidence>
<protein>
    <recommendedName>
        <fullName evidence="2">DNA replication regulator Sld3 C-terminal domain-containing protein</fullName>
    </recommendedName>
</protein>